<dbReference type="PANTHER" id="PTHR47260:SF1">
    <property type="entry name" value="UPF0644 PROTEIN PB2B4.06"/>
    <property type="match status" value="1"/>
</dbReference>
<dbReference type="Gene3D" id="3.10.129.10">
    <property type="entry name" value="Hotdog Thioesterase"/>
    <property type="match status" value="1"/>
</dbReference>
<proteinExistence type="predicted"/>
<dbReference type="EMBL" id="ML014244">
    <property type="protein sequence ID" value="RKO99963.1"/>
    <property type="molecule type" value="Genomic_DNA"/>
</dbReference>
<organism evidence="2 3">
    <name type="scientific">Caulochytrium protostelioides</name>
    <dbReference type="NCBI Taxonomy" id="1555241"/>
    <lineage>
        <taxon>Eukaryota</taxon>
        <taxon>Fungi</taxon>
        <taxon>Fungi incertae sedis</taxon>
        <taxon>Chytridiomycota</taxon>
        <taxon>Chytridiomycota incertae sedis</taxon>
        <taxon>Chytridiomycetes</taxon>
        <taxon>Caulochytriales</taxon>
        <taxon>Caulochytriaceae</taxon>
        <taxon>Caulochytrium</taxon>
    </lineage>
</organism>
<feature type="domain" description="Thioesterase" evidence="1">
    <location>
        <begin position="69"/>
        <end position="140"/>
    </location>
</feature>
<reference evidence="3" key="1">
    <citation type="journal article" date="2018" name="Nat. Microbiol.">
        <title>Leveraging single-cell genomics to expand the fungal tree of life.</title>
        <authorList>
            <person name="Ahrendt S.R."/>
            <person name="Quandt C.A."/>
            <person name="Ciobanu D."/>
            <person name="Clum A."/>
            <person name="Salamov A."/>
            <person name="Andreopoulos B."/>
            <person name="Cheng J.F."/>
            <person name="Woyke T."/>
            <person name="Pelin A."/>
            <person name="Henrissat B."/>
            <person name="Reynolds N.K."/>
            <person name="Benny G.L."/>
            <person name="Smith M.E."/>
            <person name="James T.Y."/>
            <person name="Grigoriev I.V."/>
        </authorList>
    </citation>
    <scope>NUCLEOTIDE SEQUENCE [LARGE SCALE GENOMIC DNA]</scope>
    <source>
        <strain evidence="3">ATCC 52028</strain>
    </source>
</reference>
<dbReference type="SUPFAM" id="SSF54637">
    <property type="entry name" value="Thioesterase/thiol ester dehydrase-isomerase"/>
    <property type="match status" value="1"/>
</dbReference>
<gene>
    <name evidence="2" type="ORF">CXG81DRAFT_4813</name>
</gene>
<dbReference type="Proteomes" id="UP000274922">
    <property type="component" value="Unassembled WGS sequence"/>
</dbReference>
<evidence type="ECO:0000313" key="3">
    <source>
        <dbReference type="Proteomes" id="UP000274922"/>
    </source>
</evidence>
<protein>
    <recommendedName>
        <fullName evidence="1">Thioesterase domain-containing protein</fullName>
    </recommendedName>
</protein>
<name>A0A4P9X4H4_9FUNG</name>
<dbReference type="PANTHER" id="PTHR47260">
    <property type="entry name" value="UPF0644 PROTEIN PB2B4.06"/>
    <property type="match status" value="1"/>
</dbReference>
<dbReference type="InterPro" id="IPR052061">
    <property type="entry name" value="PTE-AB_protein"/>
</dbReference>
<dbReference type="InterPro" id="IPR029069">
    <property type="entry name" value="HotDog_dom_sf"/>
</dbReference>
<dbReference type="CDD" id="cd03443">
    <property type="entry name" value="PaaI_thioesterase"/>
    <property type="match status" value="1"/>
</dbReference>
<keyword evidence="3" id="KW-1185">Reference proteome</keyword>
<dbReference type="STRING" id="1555241.A0A4P9X4H4"/>
<dbReference type="OrthoDB" id="506431at2759"/>
<evidence type="ECO:0000259" key="1">
    <source>
        <dbReference type="Pfam" id="PF03061"/>
    </source>
</evidence>
<accession>A0A4P9X4H4</accession>
<dbReference type="AlphaFoldDB" id="A0A4P9X4H4"/>
<feature type="non-terminal residue" evidence="2">
    <location>
        <position position="1"/>
    </location>
</feature>
<evidence type="ECO:0000313" key="2">
    <source>
        <dbReference type="EMBL" id="RKO99963.1"/>
    </source>
</evidence>
<dbReference type="InterPro" id="IPR006683">
    <property type="entry name" value="Thioestr_dom"/>
</dbReference>
<sequence length="153" mass="16581">VQRLRADPAWTASDPYAWLVHGRRERNFSTGTLLGARRMGLTPLLFHNAETGAFVCVVHVGDRLCGHDGVLHGGVLATLCDEMTARAAMSRLTIAVTANLNINYRRMVTANQFLVLSSTCTRVDGRKAWAEATIADEAGDTLVEATALFVAPK</sequence>
<feature type="non-terminal residue" evidence="2">
    <location>
        <position position="153"/>
    </location>
</feature>
<dbReference type="Pfam" id="PF03061">
    <property type="entry name" value="4HBT"/>
    <property type="match status" value="1"/>
</dbReference>